<evidence type="ECO:0000313" key="1">
    <source>
        <dbReference type="EMBL" id="SJN34150.1"/>
    </source>
</evidence>
<reference evidence="2" key="1">
    <citation type="submission" date="2017-02" db="EMBL/GenBank/DDBJ databases">
        <authorList>
            <person name="Dridi B."/>
        </authorList>
    </citation>
    <scope>NUCLEOTIDE SEQUENCE [LARGE SCALE GENOMIC DNA]</scope>
    <source>
        <strain evidence="2">EB411</strain>
    </source>
</reference>
<dbReference type="Proteomes" id="UP000196778">
    <property type="component" value="Unassembled WGS sequence"/>
</dbReference>
<keyword evidence="2" id="KW-1185">Reference proteome</keyword>
<gene>
    <name evidence="1" type="ORF">FM119_08790</name>
</gene>
<dbReference type="AlphaFoldDB" id="A0A1R4JQ15"/>
<evidence type="ECO:0000313" key="2">
    <source>
        <dbReference type="Proteomes" id="UP000196778"/>
    </source>
</evidence>
<proteinExistence type="predicted"/>
<dbReference type="EMBL" id="FUKR01000050">
    <property type="protein sequence ID" value="SJN34150.1"/>
    <property type="molecule type" value="Genomic_DNA"/>
</dbReference>
<accession>A0A1R4JQ15</accession>
<organism evidence="1 2">
    <name type="scientific">Mycetocola reblochoni REB411</name>
    <dbReference type="NCBI Taxonomy" id="1255698"/>
    <lineage>
        <taxon>Bacteria</taxon>
        <taxon>Bacillati</taxon>
        <taxon>Actinomycetota</taxon>
        <taxon>Actinomycetes</taxon>
        <taxon>Micrococcales</taxon>
        <taxon>Microbacteriaceae</taxon>
        <taxon>Mycetocola</taxon>
    </lineage>
</organism>
<protein>
    <submittedName>
        <fullName evidence="1">Uncharacterized protein</fullName>
    </submittedName>
</protein>
<sequence length="70" mass="7906">MEQKTRLVRDKDGREVVSSTTVYLEPGPHADPGSIVTVHTGKPAERTAKLITTEYMQHPQVGEYLAWRLE</sequence>
<name>A0A1R4JQ15_9MICO</name>